<sequence>MRKRTGLAVVLLLCLSLWGCQKTGEMPETEANQRPDGTVFMMTATDLHYLSPKLTDYGEAFTKMMARGDGKMSDYASQLTDAFLWKVTAEKPDVLILSGDLAFNGEKQSHVDLAEKLAAVRAQGIPVAVLPGNHDVQYPFSFRYEGSDIYRTANVSPEEFTEIYQDMGYAQALSRDEHSLSYVFPVSEDVRLLMLDVNAVEKQGNVPEETLSWVEQQLAQAERDGVTVIGVSHQNLMVHNDLFIRGYRIGNYNRVLELFAKYGVNLNLSGHIHIQHIARDTDYCEAATGSLAVYPHLYGVVDITKQGDIAYRAEETDVTGWAKANGVETPELLDFKTLSAKRFEDSNSGKILEELEYLDVTDSQRKAMGELVVTMNRLYFSGHLWEEKERIREQEAWKLLEAQGEELFLNEYLNSLMDGGTSPANELLIPGKKEQ</sequence>
<evidence type="ECO:0000256" key="1">
    <source>
        <dbReference type="ARBA" id="ARBA00022723"/>
    </source>
</evidence>
<keyword evidence="1" id="KW-0479">Metal-binding</keyword>
<proteinExistence type="inferred from homology"/>
<evidence type="ECO:0000256" key="3">
    <source>
        <dbReference type="ARBA" id="ARBA00023004"/>
    </source>
</evidence>
<feature type="chain" id="PRO_5038630293" description="Calcineurin-like phosphoesterase domain-containing protein" evidence="5">
    <location>
        <begin position="20"/>
        <end position="435"/>
    </location>
</feature>
<evidence type="ECO:0000259" key="6">
    <source>
        <dbReference type="Pfam" id="PF00149"/>
    </source>
</evidence>
<protein>
    <recommendedName>
        <fullName evidence="10">Calcineurin-like phosphoesterase domain-containing protein</fullName>
    </recommendedName>
</protein>
<evidence type="ECO:0000259" key="7">
    <source>
        <dbReference type="Pfam" id="PF17839"/>
    </source>
</evidence>
<comment type="similarity">
    <text evidence="4">Belongs to the cyclic nucleotide phosphodiesterase class-III family.</text>
</comment>
<dbReference type="Gene3D" id="3.60.21.10">
    <property type="match status" value="1"/>
</dbReference>
<dbReference type="HOGENOM" id="CLU_033792_1_0_9"/>
<evidence type="ECO:0000313" key="8">
    <source>
        <dbReference type="EMBL" id="EHI59391.1"/>
    </source>
</evidence>
<reference evidence="8 9" key="1">
    <citation type="submission" date="2011-08" db="EMBL/GenBank/DDBJ databases">
        <title>The Genome Sequence of Clostridium hathewayi WAL-18680.</title>
        <authorList>
            <consortium name="The Broad Institute Genome Sequencing Platform"/>
            <person name="Earl A."/>
            <person name="Ward D."/>
            <person name="Feldgarden M."/>
            <person name="Gevers D."/>
            <person name="Finegold S.M."/>
            <person name="Summanen P.H."/>
            <person name="Molitoris D.R."/>
            <person name="Song M."/>
            <person name="Daigneault M."/>
            <person name="Allen-Vercoe E."/>
            <person name="Young S.K."/>
            <person name="Zeng Q."/>
            <person name="Gargeya S."/>
            <person name="Fitzgerald M."/>
            <person name="Haas B."/>
            <person name="Abouelleil A."/>
            <person name="Alvarado L."/>
            <person name="Arachchi H.M."/>
            <person name="Berlin A."/>
            <person name="Brown A."/>
            <person name="Chapman S.B."/>
            <person name="Chen Z."/>
            <person name="Dunbar C."/>
            <person name="Freedman E."/>
            <person name="Gearin G."/>
            <person name="Gellesch M."/>
            <person name="Goldberg J."/>
            <person name="Griggs A."/>
            <person name="Gujja S."/>
            <person name="Heiman D."/>
            <person name="Howarth C."/>
            <person name="Larson L."/>
            <person name="Lui A."/>
            <person name="MacDonald P.J.P."/>
            <person name="Montmayeur A."/>
            <person name="Murphy C."/>
            <person name="Neiman D."/>
            <person name="Pearson M."/>
            <person name="Priest M."/>
            <person name="Roberts A."/>
            <person name="Saif S."/>
            <person name="Shea T."/>
            <person name="Shenoy N."/>
            <person name="Sisk P."/>
            <person name="Stolte C."/>
            <person name="Sykes S."/>
            <person name="Wortman J."/>
            <person name="Nusbaum C."/>
            <person name="Birren B."/>
        </authorList>
    </citation>
    <scope>NUCLEOTIDE SEQUENCE [LARGE SCALE GENOMIC DNA]</scope>
    <source>
        <strain evidence="8 9">WAL-18680</strain>
    </source>
</reference>
<evidence type="ECO:0000256" key="2">
    <source>
        <dbReference type="ARBA" id="ARBA00022801"/>
    </source>
</evidence>
<feature type="domain" description="Cyclic nucleotide phosphodiesterase C-terminal" evidence="7">
    <location>
        <begin position="317"/>
        <end position="418"/>
    </location>
</feature>
<dbReference type="GO" id="GO:0046872">
    <property type="term" value="F:metal ion binding"/>
    <property type="evidence" value="ECO:0007669"/>
    <property type="project" value="UniProtKB-KW"/>
</dbReference>
<dbReference type="SUPFAM" id="SSF56300">
    <property type="entry name" value="Metallo-dependent phosphatases"/>
    <property type="match status" value="1"/>
</dbReference>
<keyword evidence="2" id="KW-0378">Hydrolase</keyword>
<dbReference type="InterPro" id="IPR004843">
    <property type="entry name" value="Calcineurin-like_PHP"/>
</dbReference>
<keyword evidence="3" id="KW-0408">Iron</keyword>
<dbReference type="PIRSF" id="PIRSF034890">
    <property type="entry name" value="Pesteras_lmo2642"/>
    <property type="match status" value="1"/>
</dbReference>
<dbReference type="EMBL" id="ADLN01000059">
    <property type="protein sequence ID" value="EHI59391.1"/>
    <property type="molecule type" value="Genomic_DNA"/>
</dbReference>
<evidence type="ECO:0000313" key="9">
    <source>
        <dbReference type="Proteomes" id="UP000005384"/>
    </source>
</evidence>
<dbReference type="InterPro" id="IPR050884">
    <property type="entry name" value="CNP_phosphodiesterase-III"/>
</dbReference>
<feature type="signal peptide" evidence="5">
    <location>
        <begin position="1"/>
        <end position="19"/>
    </location>
</feature>
<name>G5IGI9_9FIRM</name>
<feature type="domain" description="Calcineurin-like phosphoesterase" evidence="6">
    <location>
        <begin position="46"/>
        <end position="274"/>
    </location>
</feature>
<dbReference type="GO" id="GO:0016787">
    <property type="term" value="F:hydrolase activity"/>
    <property type="evidence" value="ECO:0007669"/>
    <property type="project" value="UniProtKB-KW"/>
</dbReference>
<evidence type="ECO:0000256" key="5">
    <source>
        <dbReference type="SAM" id="SignalP"/>
    </source>
</evidence>
<keyword evidence="5" id="KW-0732">Signal</keyword>
<dbReference type="Pfam" id="PF00149">
    <property type="entry name" value="Metallophos"/>
    <property type="match status" value="1"/>
</dbReference>
<gene>
    <name evidence="8" type="ORF">HMPREF9473_02617</name>
</gene>
<dbReference type="PATRIC" id="fig|742737.3.peg.2626"/>
<dbReference type="Pfam" id="PF17839">
    <property type="entry name" value="CNP_C_terminal"/>
    <property type="match status" value="1"/>
</dbReference>
<dbReference type="InterPro" id="IPR029052">
    <property type="entry name" value="Metallo-depent_PP-like"/>
</dbReference>
<keyword evidence="9" id="KW-1185">Reference proteome</keyword>
<evidence type="ECO:0000256" key="4">
    <source>
        <dbReference type="ARBA" id="ARBA00025742"/>
    </source>
</evidence>
<dbReference type="Gene3D" id="1.10.246.180">
    <property type="match status" value="1"/>
</dbReference>
<dbReference type="Proteomes" id="UP000005384">
    <property type="component" value="Unassembled WGS sequence"/>
</dbReference>
<dbReference type="PANTHER" id="PTHR42988">
    <property type="entry name" value="PHOSPHOHYDROLASE"/>
    <property type="match status" value="1"/>
</dbReference>
<dbReference type="PANTHER" id="PTHR42988:SF2">
    <property type="entry name" value="CYCLIC NUCLEOTIDE PHOSPHODIESTERASE CBUA0032-RELATED"/>
    <property type="match status" value="1"/>
</dbReference>
<dbReference type="AlphaFoldDB" id="G5IGI9"/>
<organism evidence="8 9">
    <name type="scientific">Hungatella hathewayi WAL-18680</name>
    <dbReference type="NCBI Taxonomy" id="742737"/>
    <lineage>
        <taxon>Bacteria</taxon>
        <taxon>Bacillati</taxon>
        <taxon>Bacillota</taxon>
        <taxon>Clostridia</taxon>
        <taxon>Lachnospirales</taxon>
        <taxon>Lachnospiraceae</taxon>
        <taxon>Hungatella</taxon>
    </lineage>
</organism>
<dbReference type="InterPro" id="IPR040869">
    <property type="entry name" value="CNP_C"/>
</dbReference>
<evidence type="ECO:0008006" key="10">
    <source>
        <dbReference type="Google" id="ProtNLM"/>
    </source>
</evidence>
<comment type="caution">
    <text evidence="8">The sequence shown here is derived from an EMBL/GenBank/DDBJ whole genome shotgun (WGS) entry which is preliminary data.</text>
</comment>
<accession>G5IGI9</accession>
<dbReference type="InterPro" id="IPR012365">
    <property type="entry name" value="Pesteras_lmo2642"/>
</dbReference>